<dbReference type="PROSITE" id="PS51192">
    <property type="entry name" value="HELICASE_ATP_BIND_1"/>
    <property type="match status" value="1"/>
</dbReference>
<dbReference type="PANTHER" id="PTHR47959:SF15">
    <property type="entry name" value="RNA HELICASE"/>
    <property type="match status" value="1"/>
</dbReference>
<evidence type="ECO:0000259" key="10">
    <source>
        <dbReference type="PROSITE" id="PS51192"/>
    </source>
</evidence>
<keyword evidence="6" id="KW-0694">RNA-binding</keyword>
<dbReference type="GO" id="GO:0003724">
    <property type="term" value="F:RNA helicase activity"/>
    <property type="evidence" value="ECO:0007669"/>
    <property type="project" value="UniProtKB-EC"/>
</dbReference>
<protein>
    <recommendedName>
        <fullName evidence="1">RNA helicase</fullName>
        <ecNumber evidence="1">3.6.4.13</ecNumber>
    </recommendedName>
</protein>
<evidence type="ECO:0000256" key="6">
    <source>
        <dbReference type="ARBA" id="ARBA00022884"/>
    </source>
</evidence>
<dbReference type="GO" id="GO:0005524">
    <property type="term" value="F:ATP binding"/>
    <property type="evidence" value="ECO:0007669"/>
    <property type="project" value="UniProtKB-KW"/>
</dbReference>
<feature type="region of interest" description="Disordered" evidence="9">
    <location>
        <begin position="556"/>
        <end position="575"/>
    </location>
</feature>
<comment type="catalytic activity">
    <reaction evidence="8">
        <text>ATP + H2O = ADP + phosphate + H(+)</text>
        <dbReference type="Rhea" id="RHEA:13065"/>
        <dbReference type="ChEBI" id="CHEBI:15377"/>
        <dbReference type="ChEBI" id="CHEBI:15378"/>
        <dbReference type="ChEBI" id="CHEBI:30616"/>
        <dbReference type="ChEBI" id="CHEBI:43474"/>
        <dbReference type="ChEBI" id="CHEBI:456216"/>
        <dbReference type="EC" id="3.6.4.13"/>
    </reaction>
</comment>
<dbReference type="CDD" id="cd17957">
    <property type="entry name" value="DEADc_DDX52"/>
    <property type="match status" value="1"/>
</dbReference>
<dbReference type="GO" id="GO:0003723">
    <property type="term" value="F:RNA binding"/>
    <property type="evidence" value="ECO:0007669"/>
    <property type="project" value="UniProtKB-KW"/>
</dbReference>
<dbReference type="Pfam" id="PF00271">
    <property type="entry name" value="Helicase_C"/>
    <property type="match status" value="1"/>
</dbReference>
<dbReference type="InterPro" id="IPR027417">
    <property type="entry name" value="P-loop_NTPase"/>
</dbReference>
<comment type="caution">
    <text evidence="12">The sequence shown here is derived from an EMBL/GenBank/DDBJ whole genome shotgun (WGS) entry which is preliminary data.</text>
</comment>
<comment type="similarity">
    <text evidence="7">Belongs to the DEAD box helicase family. DDX52/ROK1 subfamily.</text>
</comment>
<dbReference type="Proteomes" id="UP000192257">
    <property type="component" value="Unassembled WGS sequence"/>
</dbReference>
<evidence type="ECO:0000313" key="13">
    <source>
        <dbReference type="Proteomes" id="UP000192257"/>
    </source>
</evidence>
<keyword evidence="2" id="KW-0547">Nucleotide-binding</keyword>
<keyword evidence="3" id="KW-0378">Hydrolase</keyword>
<dbReference type="PROSITE" id="PS51194">
    <property type="entry name" value="HELICASE_CTER"/>
    <property type="match status" value="1"/>
</dbReference>
<dbReference type="InterPro" id="IPR014001">
    <property type="entry name" value="Helicase_ATP-bd"/>
</dbReference>
<dbReference type="RefSeq" id="XP_028882509.1">
    <property type="nucleotide sequence ID" value="XM_029026394.1"/>
</dbReference>
<dbReference type="VEuPathDB" id="TriTrypDB:TM35_000173150"/>
<feature type="compositionally biased region" description="Basic and acidic residues" evidence="9">
    <location>
        <begin position="556"/>
        <end position="567"/>
    </location>
</feature>
<gene>
    <name evidence="12" type="ORF">TM35_000173150</name>
</gene>
<dbReference type="InterPro" id="IPR011545">
    <property type="entry name" value="DEAD/DEAH_box_helicase_dom"/>
</dbReference>
<dbReference type="Pfam" id="PF00270">
    <property type="entry name" value="DEAD"/>
    <property type="match status" value="1"/>
</dbReference>
<dbReference type="STRING" id="67003.A0A1X0NVD0"/>
<dbReference type="SMART" id="SM00487">
    <property type="entry name" value="DEXDc"/>
    <property type="match status" value="1"/>
</dbReference>
<dbReference type="GO" id="GO:0030490">
    <property type="term" value="P:maturation of SSU-rRNA"/>
    <property type="evidence" value="ECO:0007669"/>
    <property type="project" value="InterPro"/>
</dbReference>
<evidence type="ECO:0000256" key="3">
    <source>
        <dbReference type="ARBA" id="ARBA00022801"/>
    </source>
</evidence>
<sequence length="575" mass="65040">MFILLCAFLLLLLIIIIIIFFDRLEIAMNVFAALVTGARFDPNRHGAAMKRFRSDSTSKECPTAPATPLADGSAVMIPTPSRTLDIFGSTNSSKLTEDASSTNVKLPKNNTNHTLLPSMSAKKKRNIWRKNELEVEGIDIPQPIEHFSDLVRPPLSVDERLVTNLFERNHRIPTPIQMQAIPSLINKRDILACAPTGSGKTIAFLVPMFHLLKSPNPESGVRALIVTPTMELAEQIEREIFFLMKGQRWKLVQHGQSTRKKDIFVTTPGRVSSMMEKKLIDLSSIQYLVFDEGDRLWDSTTDNIKIVDSLLTACTCKEKVVALFTATLSAKIETIARSVMSPDPIRIIVSGRASANKNVSQELVFCGNELGKIVAMRNIIREGITPPVLIFVQSIERTKELYDEIRCQGLHIAVMNSKMTHEERDETMMNFRLGNIWVLVTTDLLSRGIDFKNVGTVINFDIPTTIESYIHRIGRCGRAGKTGKAITFFTEDDKQRIPPIARIMKESGNAVEDWMLEIKSDRQTRRRLQRTTPHRMIVNTKKRMLVADQRMQRQLRRLEQEATNPDRDESEDDTA</sequence>
<keyword evidence="13" id="KW-1185">Reference proteome</keyword>
<dbReference type="GO" id="GO:0005829">
    <property type="term" value="C:cytosol"/>
    <property type="evidence" value="ECO:0007669"/>
    <property type="project" value="TreeGrafter"/>
</dbReference>
<reference evidence="12 13" key="1">
    <citation type="submission" date="2017-03" db="EMBL/GenBank/DDBJ databases">
        <title>An alternative strategy for trypanosome survival in the mammalian bloodstream revealed through genome and transcriptome analysis of the ubiquitous bovine parasite Trypanosoma (Megatrypanum) theileri.</title>
        <authorList>
            <person name="Kelly S."/>
            <person name="Ivens A."/>
            <person name="Mott A."/>
            <person name="O'Neill E."/>
            <person name="Emms D."/>
            <person name="Macleod O."/>
            <person name="Voorheis P."/>
            <person name="Matthews J."/>
            <person name="Matthews K."/>
            <person name="Carrington M."/>
        </authorList>
    </citation>
    <scope>NUCLEOTIDE SEQUENCE [LARGE SCALE GENOMIC DNA]</scope>
    <source>
        <strain evidence="12">Edinburgh</strain>
    </source>
</reference>
<dbReference type="CDD" id="cd18787">
    <property type="entry name" value="SF2_C_DEAD"/>
    <property type="match status" value="1"/>
</dbReference>
<dbReference type="GO" id="GO:0016787">
    <property type="term" value="F:hydrolase activity"/>
    <property type="evidence" value="ECO:0007669"/>
    <property type="project" value="UniProtKB-KW"/>
</dbReference>
<keyword evidence="5" id="KW-0067">ATP-binding</keyword>
<evidence type="ECO:0000256" key="8">
    <source>
        <dbReference type="ARBA" id="ARBA00047984"/>
    </source>
</evidence>
<dbReference type="Gene3D" id="3.40.50.300">
    <property type="entry name" value="P-loop containing nucleotide triphosphate hydrolases"/>
    <property type="match status" value="2"/>
</dbReference>
<dbReference type="SMART" id="SM00490">
    <property type="entry name" value="HELICc"/>
    <property type="match status" value="1"/>
</dbReference>
<evidence type="ECO:0000313" key="12">
    <source>
        <dbReference type="EMBL" id="ORC88443.1"/>
    </source>
</evidence>
<dbReference type="EC" id="3.6.4.13" evidence="1"/>
<dbReference type="InterPro" id="IPR050079">
    <property type="entry name" value="DEAD_box_RNA_helicase"/>
</dbReference>
<organism evidence="12 13">
    <name type="scientific">Trypanosoma theileri</name>
    <dbReference type="NCBI Taxonomy" id="67003"/>
    <lineage>
        <taxon>Eukaryota</taxon>
        <taxon>Discoba</taxon>
        <taxon>Euglenozoa</taxon>
        <taxon>Kinetoplastea</taxon>
        <taxon>Metakinetoplastina</taxon>
        <taxon>Trypanosomatida</taxon>
        <taxon>Trypanosomatidae</taxon>
        <taxon>Trypanosoma</taxon>
    </lineage>
</organism>
<evidence type="ECO:0000256" key="4">
    <source>
        <dbReference type="ARBA" id="ARBA00022806"/>
    </source>
</evidence>
<dbReference type="SUPFAM" id="SSF52540">
    <property type="entry name" value="P-loop containing nucleoside triphosphate hydrolases"/>
    <property type="match status" value="1"/>
</dbReference>
<evidence type="ECO:0000256" key="9">
    <source>
        <dbReference type="SAM" id="MobiDB-lite"/>
    </source>
</evidence>
<dbReference type="GeneID" id="39986174"/>
<name>A0A1X0NVD0_9TRYP</name>
<evidence type="ECO:0000256" key="1">
    <source>
        <dbReference type="ARBA" id="ARBA00012552"/>
    </source>
</evidence>
<keyword evidence="4 12" id="KW-0347">Helicase</keyword>
<dbReference type="InterPro" id="IPR001650">
    <property type="entry name" value="Helicase_C-like"/>
</dbReference>
<dbReference type="InterPro" id="IPR044764">
    <property type="entry name" value="DDX52/Rok1_DEADc"/>
</dbReference>
<evidence type="ECO:0000256" key="2">
    <source>
        <dbReference type="ARBA" id="ARBA00022741"/>
    </source>
</evidence>
<feature type="domain" description="Helicase C-terminal" evidence="11">
    <location>
        <begin position="358"/>
        <end position="519"/>
    </location>
</feature>
<dbReference type="PANTHER" id="PTHR47959">
    <property type="entry name" value="ATP-DEPENDENT RNA HELICASE RHLE-RELATED"/>
    <property type="match status" value="1"/>
</dbReference>
<feature type="domain" description="Helicase ATP-binding" evidence="10">
    <location>
        <begin position="181"/>
        <end position="346"/>
    </location>
</feature>
<dbReference type="AlphaFoldDB" id="A0A1X0NVD0"/>
<dbReference type="EMBL" id="NBCO01000017">
    <property type="protein sequence ID" value="ORC88443.1"/>
    <property type="molecule type" value="Genomic_DNA"/>
</dbReference>
<evidence type="ECO:0000259" key="11">
    <source>
        <dbReference type="PROSITE" id="PS51194"/>
    </source>
</evidence>
<dbReference type="OrthoDB" id="360161at2759"/>
<accession>A0A1X0NVD0</accession>
<evidence type="ECO:0000256" key="5">
    <source>
        <dbReference type="ARBA" id="ARBA00022840"/>
    </source>
</evidence>
<evidence type="ECO:0000256" key="7">
    <source>
        <dbReference type="ARBA" id="ARBA00024355"/>
    </source>
</evidence>
<proteinExistence type="inferred from homology"/>